<evidence type="ECO:0000313" key="2">
    <source>
        <dbReference type="Proteomes" id="UP001596417"/>
    </source>
</evidence>
<sequence>MDKTGRETAEMDLAAHLRAGAAIYNAGEYHAAHDAWEELWLEMDDGPDRDLLQGLIQFTAAVYHADQRNWAGTTGLATSAHRYLADLGAARHGVALESIRDYLVVLGRDPEVIERRRPIRIVLDGEPVIVDELPFESVAIAARVLAAEYDYNEDQIERAIEYATADLAAEKVTSPFVTLLIDFVRGERGIVRQRLSEHIGRRNHKESDVEGLFETDSDNQFEALSQYF</sequence>
<dbReference type="Proteomes" id="UP001596417">
    <property type="component" value="Unassembled WGS sequence"/>
</dbReference>
<organism evidence="1 2">
    <name type="scientific">Halocatena marina</name>
    <dbReference type="NCBI Taxonomy" id="2934937"/>
    <lineage>
        <taxon>Archaea</taxon>
        <taxon>Methanobacteriati</taxon>
        <taxon>Methanobacteriota</taxon>
        <taxon>Stenosarchaea group</taxon>
        <taxon>Halobacteria</taxon>
        <taxon>Halobacteriales</taxon>
        <taxon>Natronomonadaceae</taxon>
        <taxon>Halocatena</taxon>
    </lineage>
</organism>
<evidence type="ECO:0000313" key="1">
    <source>
        <dbReference type="EMBL" id="MFC7191742.1"/>
    </source>
</evidence>
<dbReference type="PANTHER" id="PTHR34796">
    <property type="entry name" value="EXPRESSED PROTEIN"/>
    <property type="match status" value="1"/>
</dbReference>
<dbReference type="SUPFAM" id="SSF140663">
    <property type="entry name" value="TTHA0068-like"/>
    <property type="match status" value="1"/>
</dbReference>
<dbReference type="RefSeq" id="WP_390206325.1">
    <property type="nucleotide sequence ID" value="NZ_JBHTAX010000001.1"/>
</dbReference>
<dbReference type="InterPro" id="IPR023203">
    <property type="entry name" value="TTHA0068_sf"/>
</dbReference>
<comment type="caution">
    <text evidence="1">The sequence shown here is derived from an EMBL/GenBank/DDBJ whole genome shotgun (WGS) entry which is preliminary data.</text>
</comment>
<protein>
    <submittedName>
        <fullName evidence="1">DUF309 domain-containing protein</fullName>
    </submittedName>
</protein>
<reference evidence="1 2" key="1">
    <citation type="journal article" date="2019" name="Int. J. Syst. Evol. Microbiol.">
        <title>The Global Catalogue of Microorganisms (GCM) 10K type strain sequencing project: providing services to taxonomists for standard genome sequencing and annotation.</title>
        <authorList>
            <consortium name="The Broad Institute Genomics Platform"/>
            <consortium name="The Broad Institute Genome Sequencing Center for Infectious Disease"/>
            <person name="Wu L."/>
            <person name="Ma J."/>
        </authorList>
    </citation>
    <scope>NUCLEOTIDE SEQUENCE [LARGE SCALE GENOMIC DNA]</scope>
    <source>
        <strain evidence="1 2">RDMS1</strain>
    </source>
</reference>
<name>A0ABD5YTK2_9EURY</name>
<dbReference type="Pfam" id="PF03745">
    <property type="entry name" value="DUF309"/>
    <property type="match status" value="1"/>
</dbReference>
<dbReference type="EMBL" id="JBHTAX010000001">
    <property type="protein sequence ID" value="MFC7191742.1"/>
    <property type="molecule type" value="Genomic_DNA"/>
</dbReference>
<dbReference type="AlphaFoldDB" id="A0ABD5YTK2"/>
<dbReference type="InterPro" id="IPR005500">
    <property type="entry name" value="DUF309"/>
</dbReference>
<gene>
    <name evidence="1" type="ORF">ACFQL7_19425</name>
</gene>
<accession>A0ABD5YTK2</accession>
<dbReference type="PANTHER" id="PTHR34796:SF1">
    <property type="entry name" value="EXPRESSED PROTEIN"/>
    <property type="match status" value="1"/>
</dbReference>
<keyword evidence="2" id="KW-1185">Reference proteome</keyword>
<dbReference type="Gene3D" id="1.10.3450.10">
    <property type="entry name" value="TTHA0068-like"/>
    <property type="match status" value="1"/>
</dbReference>
<proteinExistence type="predicted"/>